<accession>A0A1I8FAN5</accession>
<dbReference type="WBParaSite" id="maker-unitig_27308-snap-gene-0.2-mRNA-1">
    <property type="protein sequence ID" value="maker-unitig_27308-snap-gene-0.2-mRNA-1"/>
    <property type="gene ID" value="maker-unitig_27308-snap-gene-0.2"/>
</dbReference>
<sequence length="409" mass="44650">MTSISAEKNSTIVFPLPGLDFMANFVTPSKTQPGGSGRAFTGLFSISFHNFNLTAKLLAGNGEPAHRLHPTQDALKEFLLLFGVIDRLPMTCHLDCYAKCCPGEAQLREAAAACALPAAVQRAAPWTQMFVLINGQLEVLALAGRAVTWLRLLHQPASTDATRWTARAVRLTEFRDDCVIGVECLSSAGIVSPVTGPRGHGLHSDYHAMIRSLTCGMEHKMAVLLRLAHLPKTWHIVRSSLYDEMTLLEKYNAAHAIVRRLVVKKEVLLRQSQDPGRWSMIEKARCRYYKRGGAGGKITEAKVNLSDGSVFGFKNFYSHILCLGQQLGRGGRLGQQYSSLVLPGLVIQARALEISEARSGLRDPQPAVWRPVRAGARHPAELIEASGRAVRGGGCSASACRTQLDKFSN</sequence>
<evidence type="ECO:0000313" key="2">
    <source>
        <dbReference type="WBParaSite" id="maker-unitig_27308-snap-gene-0.2-mRNA-1"/>
    </source>
</evidence>
<keyword evidence="1" id="KW-1185">Reference proteome</keyword>
<dbReference type="AlphaFoldDB" id="A0A1I8FAN5"/>
<dbReference type="Proteomes" id="UP000095280">
    <property type="component" value="Unplaced"/>
</dbReference>
<evidence type="ECO:0000313" key="1">
    <source>
        <dbReference type="Proteomes" id="UP000095280"/>
    </source>
</evidence>
<organism evidence="1 2">
    <name type="scientific">Macrostomum lignano</name>
    <dbReference type="NCBI Taxonomy" id="282301"/>
    <lineage>
        <taxon>Eukaryota</taxon>
        <taxon>Metazoa</taxon>
        <taxon>Spiralia</taxon>
        <taxon>Lophotrochozoa</taxon>
        <taxon>Platyhelminthes</taxon>
        <taxon>Rhabditophora</taxon>
        <taxon>Macrostomorpha</taxon>
        <taxon>Macrostomida</taxon>
        <taxon>Macrostomidae</taxon>
        <taxon>Macrostomum</taxon>
    </lineage>
</organism>
<proteinExistence type="predicted"/>
<reference evidence="2" key="1">
    <citation type="submission" date="2016-11" db="UniProtKB">
        <authorList>
            <consortium name="WormBaseParasite"/>
        </authorList>
    </citation>
    <scope>IDENTIFICATION</scope>
</reference>
<protein>
    <submittedName>
        <fullName evidence="2">Cyclic nucleotide-binding domain-containing protein</fullName>
    </submittedName>
</protein>
<name>A0A1I8FAN5_9PLAT</name>